<dbReference type="Proteomes" id="UP000267145">
    <property type="component" value="Unassembled WGS sequence"/>
</dbReference>
<dbReference type="InterPro" id="IPR002052">
    <property type="entry name" value="DNA_methylase_N6_adenine_CS"/>
</dbReference>
<comment type="caution">
    <text evidence="3">The sequence shown here is derived from an EMBL/GenBank/DDBJ whole genome shotgun (WGS) entry which is preliminary data.</text>
</comment>
<dbReference type="PROSITE" id="PS00092">
    <property type="entry name" value="N6_MTASE"/>
    <property type="match status" value="1"/>
</dbReference>
<dbReference type="PANTHER" id="PTHR12829">
    <property type="entry name" value="N6-ADENOSINE-METHYLTRANSFERASE"/>
    <property type="match status" value="1"/>
</dbReference>
<accession>A0A3M9Y6E2</accession>
<dbReference type="SUPFAM" id="SSF53335">
    <property type="entry name" value="S-adenosyl-L-methionine-dependent methyltransferases"/>
    <property type="match status" value="1"/>
</dbReference>
<evidence type="ECO:0000256" key="1">
    <source>
        <dbReference type="PROSITE-ProRule" id="PRU00489"/>
    </source>
</evidence>
<dbReference type="RefSeq" id="XP_028494032.1">
    <property type="nucleotide sequence ID" value="XM_028642067.1"/>
</dbReference>
<dbReference type="PANTHER" id="PTHR12829:SF4">
    <property type="entry name" value="N(6)-ADENINE-SPECIFIC METHYLTRANSFERASE METTL4"/>
    <property type="match status" value="1"/>
</dbReference>
<gene>
    <name evidence="3" type="ORF">D7B24_007967</name>
</gene>
<dbReference type="PROSITE" id="PS51143">
    <property type="entry name" value="MT_A70"/>
    <property type="match status" value="1"/>
</dbReference>
<dbReference type="GO" id="GO:0005634">
    <property type="term" value="C:nucleus"/>
    <property type="evidence" value="ECO:0007669"/>
    <property type="project" value="TreeGrafter"/>
</dbReference>
<comment type="similarity">
    <text evidence="1">Belongs to the MT-A70-like family.</text>
</comment>
<feature type="region of interest" description="Disordered" evidence="2">
    <location>
        <begin position="44"/>
        <end position="78"/>
    </location>
</feature>
<dbReference type="Pfam" id="PF05063">
    <property type="entry name" value="MT-A70"/>
    <property type="match status" value="1"/>
</dbReference>
<dbReference type="InterPro" id="IPR007757">
    <property type="entry name" value="MT-A70-like"/>
</dbReference>
<feature type="compositionally biased region" description="Basic and acidic residues" evidence="2">
    <location>
        <begin position="66"/>
        <end position="77"/>
    </location>
</feature>
<evidence type="ECO:0000256" key="2">
    <source>
        <dbReference type="SAM" id="MobiDB-lite"/>
    </source>
</evidence>
<dbReference type="GeneID" id="39611656"/>
<reference evidence="3 4" key="1">
    <citation type="submission" date="2018-10" db="EMBL/GenBank/DDBJ databases">
        <title>Genome sequence of Verticillium nonalfalfae VnAa140.</title>
        <authorList>
            <person name="Stajich J.E."/>
            <person name="Kasson M.T."/>
        </authorList>
    </citation>
    <scope>NUCLEOTIDE SEQUENCE [LARGE SCALE GENOMIC DNA]</scope>
    <source>
        <strain evidence="3 4">VnAa140</strain>
    </source>
</reference>
<evidence type="ECO:0000313" key="3">
    <source>
        <dbReference type="EMBL" id="RNJ55874.1"/>
    </source>
</evidence>
<dbReference type="STRING" id="1051616.A0A3M9Y6E2"/>
<dbReference type="EMBL" id="RBVV01000068">
    <property type="protein sequence ID" value="RNJ55874.1"/>
    <property type="molecule type" value="Genomic_DNA"/>
</dbReference>
<organism evidence="3 4">
    <name type="scientific">Verticillium nonalfalfae</name>
    <dbReference type="NCBI Taxonomy" id="1051616"/>
    <lineage>
        <taxon>Eukaryota</taxon>
        <taxon>Fungi</taxon>
        <taxon>Dikarya</taxon>
        <taxon>Ascomycota</taxon>
        <taxon>Pezizomycotina</taxon>
        <taxon>Sordariomycetes</taxon>
        <taxon>Hypocreomycetidae</taxon>
        <taxon>Glomerellales</taxon>
        <taxon>Plectosphaerellaceae</taxon>
        <taxon>Verticillium</taxon>
    </lineage>
</organism>
<name>A0A3M9Y6E2_9PEZI</name>
<keyword evidence="4" id="KW-1185">Reference proteome</keyword>
<dbReference type="InterPro" id="IPR029063">
    <property type="entry name" value="SAM-dependent_MTases_sf"/>
</dbReference>
<evidence type="ECO:0000313" key="4">
    <source>
        <dbReference type="Proteomes" id="UP000267145"/>
    </source>
</evidence>
<protein>
    <recommendedName>
        <fullName evidence="5">Methyltransferase-like protein 4</fullName>
    </recommendedName>
</protein>
<dbReference type="GO" id="GO:0008168">
    <property type="term" value="F:methyltransferase activity"/>
    <property type="evidence" value="ECO:0007669"/>
    <property type="project" value="InterPro"/>
</dbReference>
<sequence>MSATESTLASNKLDSRSCILFQDEKKSVFLLDIPRSLEEAQVLPGQTPPRRILSGVPISAPFPTPEPKDADSRRHGQEPSALLADLMTGAAVKGALDMLLEHHTGPFCLSRITRQNETAAPSEDELTHFIPIKSHYFDGTVEEKRGNFIEEAPSFDLILLDPPWPNRSVKRKRDGYATASNVAATRSLLSQIPVASHLAADGLVAVWVTNKPSLVELLTASGTGMLTEWGLELVTEWTWLKITSTGKPMFELDSAWRKPWERLLIARRIGSRAKVPQRVLLAVPDIHSRKPNLRPVFDDVLPQGFVGLEVFARNLTAGWWSWGNEALRFQERNQWFNSNEVDTAAHTPRAPYDE</sequence>
<dbReference type="GO" id="GO:0032259">
    <property type="term" value="P:methylation"/>
    <property type="evidence" value="ECO:0007669"/>
    <property type="project" value="InterPro"/>
</dbReference>
<dbReference type="GO" id="GO:0003676">
    <property type="term" value="F:nucleic acid binding"/>
    <property type="evidence" value="ECO:0007669"/>
    <property type="project" value="InterPro"/>
</dbReference>
<dbReference type="AlphaFoldDB" id="A0A3M9Y6E2"/>
<evidence type="ECO:0008006" key="5">
    <source>
        <dbReference type="Google" id="ProtNLM"/>
    </source>
</evidence>
<proteinExistence type="inferred from homology"/>